<protein>
    <submittedName>
        <fullName evidence="1">IPTL-CTERM sorting domain-containing protein</fullName>
    </submittedName>
</protein>
<evidence type="ECO:0000313" key="2">
    <source>
        <dbReference type="Proteomes" id="UP000477680"/>
    </source>
</evidence>
<sequence>MAHAQIVVPEGGILSVPPGGSLDLSCSDLVIEGAVAVSDGQLTSGGTIDIATTGELTSGSGDITLGGDWLNAGAFSAGTGTVLLIDDCGAPTATFVGNTVFHNLTLVSATGRNFIFPAGSNITVNGTLTLQGAPGQPISLSSSSGATAIINLGPAAQLVSANAIVPPTVQIGETAAGTVAIPVLGNHALVLLALLMLVVAGVRLQCSSSIPIPTRRHCNDRRHSG</sequence>
<reference evidence="1 2" key="1">
    <citation type="submission" date="2020-02" db="EMBL/GenBank/DDBJ databases">
        <title>Genome sequencing for Kineobactrum sp. M2.</title>
        <authorList>
            <person name="Park S.-J."/>
        </authorList>
    </citation>
    <scope>NUCLEOTIDE SEQUENCE [LARGE SCALE GENOMIC DNA]</scope>
    <source>
        <strain evidence="1 2">M2</strain>
    </source>
</reference>
<dbReference type="EMBL" id="CP048711">
    <property type="protein sequence ID" value="QIB65704.1"/>
    <property type="molecule type" value="Genomic_DNA"/>
</dbReference>
<dbReference type="KEGG" id="kim:G3T16_10040"/>
<keyword evidence="2" id="KW-1185">Reference proteome</keyword>
<dbReference type="AlphaFoldDB" id="A0A6C0U877"/>
<dbReference type="RefSeq" id="WP_163495103.1">
    <property type="nucleotide sequence ID" value="NZ_CP048711.1"/>
</dbReference>
<proteinExistence type="predicted"/>
<accession>A0A6C0U877</accession>
<name>A0A6C0U877_9GAMM</name>
<organism evidence="1 2">
    <name type="scientific">Kineobactrum salinum</name>
    <dbReference type="NCBI Taxonomy" id="2708301"/>
    <lineage>
        <taxon>Bacteria</taxon>
        <taxon>Pseudomonadati</taxon>
        <taxon>Pseudomonadota</taxon>
        <taxon>Gammaproteobacteria</taxon>
        <taxon>Cellvibrionales</taxon>
        <taxon>Halieaceae</taxon>
        <taxon>Kineobactrum</taxon>
    </lineage>
</organism>
<dbReference type="Proteomes" id="UP000477680">
    <property type="component" value="Chromosome"/>
</dbReference>
<gene>
    <name evidence="1" type="ORF">G3T16_10040</name>
</gene>
<evidence type="ECO:0000313" key="1">
    <source>
        <dbReference type="EMBL" id="QIB65704.1"/>
    </source>
</evidence>